<evidence type="ECO:0000259" key="5">
    <source>
        <dbReference type="PROSITE" id="PS50931"/>
    </source>
</evidence>
<organism evidence="6 7">
    <name type="scientific">Caballeronia hypogeia</name>
    <dbReference type="NCBI Taxonomy" id="1777140"/>
    <lineage>
        <taxon>Bacteria</taxon>
        <taxon>Pseudomonadati</taxon>
        <taxon>Pseudomonadota</taxon>
        <taxon>Betaproteobacteria</taxon>
        <taxon>Burkholderiales</taxon>
        <taxon>Burkholderiaceae</taxon>
        <taxon>Caballeronia</taxon>
    </lineage>
</organism>
<dbReference type="OrthoDB" id="8629427at2"/>
<dbReference type="EMBL" id="FCOA02000004">
    <property type="protein sequence ID" value="SAK53717.1"/>
    <property type="molecule type" value="Genomic_DNA"/>
</dbReference>
<reference evidence="6" key="1">
    <citation type="submission" date="2016-01" db="EMBL/GenBank/DDBJ databases">
        <authorList>
            <person name="Peeters C."/>
        </authorList>
    </citation>
    <scope>NUCLEOTIDE SEQUENCE</scope>
    <source>
        <strain evidence="6">LMG 29322</strain>
    </source>
</reference>
<evidence type="ECO:0000313" key="7">
    <source>
        <dbReference type="Proteomes" id="UP000054851"/>
    </source>
</evidence>
<dbReference type="SUPFAM" id="SSF46785">
    <property type="entry name" value="Winged helix' DNA-binding domain"/>
    <property type="match status" value="1"/>
</dbReference>
<dbReference type="Gene3D" id="1.10.10.10">
    <property type="entry name" value="Winged helix-like DNA-binding domain superfamily/Winged helix DNA-binding domain"/>
    <property type="match status" value="1"/>
</dbReference>
<proteinExistence type="inferred from homology"/>
<dbReference type="InterPro" id="IPR000847">
    <property type="entry name" value="LysR_HTH_N"/>
</dbReference>
<dbReference type="AlphaFoldDB" id="A0A158A9E3"/>
<dbReference type="STRING" id="1777140.AWB79_02050"/>
<dbReference type="PANTHER" id="PTHR30419:SF30">
    <property type="entry name" value="LYSR FAMILY TRANSCRIPTIONAL REGULATOR"/>
    <property type="match status" value="1"/>
</dbReference>
<sequence length="316" mass="34556">MKLHQLQTLVAVADSGGIRGAARALDASPAAITKSLRQLEEDVQMPLVLRTSSGVQLTDAGQTLLVHARLMVGQMTRAHEAMGALRGAARGKLTVAVTPWIALTFLPETITRFCAKMPGVRLEFFEGLLSIANPRLRDGSLDFFIGRSTPGAPGVEFQYRPLFSSTCAVVAREGHPRAGCHSLAELGELDWLLTWDPSNDGPLVKNMFSRHDVPMPRKIHLAHSFSIAMSLLRQTDMVSVFPWPLVELCAPRERLCALPLREQLEDAMVGVISRSGQPLSEASECFIDCLIGTIRDGLESPSQETRNVLRSVELLI</sequence>
<dbReference type="GO" id="GO:0005829">
    <property type="term" value="C:cytosol"/>
    <property type="evidence" value="ECO:0007669"/>
    <property type="project" value="TreeGrafter"/>
</dbReference>
<feature type="domain" description="HTH lysR-type" evidence="5">
    <location>
        <begin position="1"/>
        <end position="58"/>
    </location>
</feature>
<evidence type="ECO:0000256" key="1">
    <source>
        <dbReference type="ARBA" id="ARBA00009437"/>
    </source>
</evidence>
<comment type="similarity">
    <text evidence="1">Belongs to the LysR transcriptional regulatory family.</text>
</comment>
<dbReference type="Pfam" id="PF03466">
    <property type="entry name" value="LysR_substrate"/>
    <property type="match status" value="1"/>
</dbReference>
<dbReference type="Proteomes" id="UP000054851">
    <property type="component" value="Unassembled WGS sequence"/>
</dbReference>
<protein>
    <submittedName>
        <fullName evidence="6">LysR family transcriptional regulator</fullName>
    </submittedName>
</protein>
<keyword evidence="3" id="KW-0238">DNA-binding</keyword>
<keyword evidence="7" id="KW-1185">Reference proteome</keyword>
<dbReference type="Gene3D" id="3.40.190.290">
    <property type="match status" value="1"/>
</dbReference>
<dbReference type="RefSeq" id="WP_061167271.1">
    <property type="nucleotide sequence ID" value="NZ_FCOA02000004.1"/>
</dbReference>
<keyword evidence="4" id="KW-0804">Transcription</keyword>
<comment type="caution">
    <text evidence="6">The sequence shown here is derived from an EMBL/GenBank/DDBJ whole genome shotgun (WGS) entry which is preliminary data.</text>
</comment>
<dbReference type="SUPFAM" id="SSF53850">
    <property type="entry name" value="Periplasmic binding protein-like II"/>
    <property type="match status" value="1"/>
</dbReference>
<accession>A0A158A9E3</accession>
<dbReference type="InterPro" id="IPR036388">
    <property type="entry name" value="WH-like_DNA-bd_sf"/>
</dbReference>
<evidence type="ECO:0000256" key="2">
    <source>
        <dbReference type="ARBA" id="ARBA00023015"/>
    </source>
</evidence>
<evidence type="ECO:0000313" key="6">
    <source>
        <dbReference type="EMBL" id="SAK53717.1"/>
    </source>
</evidence>
<dbReference type="GO" id="GO:0003677">
    <property type="term" value="F:DNA binding"/>
    <property type="evidence" value="ECO:0007669"/>
    <property type="project" value="UniProtKB-KW"/>
</dbReference>
<dbReference type="InterPro" id="IPR005119">
    <property type="entry name" value="LysR_subst-bd"/>
</dbReference>
<dbReference type="GO" id="GO:0003700">
    <property type="term" value="F:DNA-binding transcription factor activity"/>
    <property type="evidence" value="ECO:0007669"/>
    <property type="project" value="InterPro"/>
</dbReference>
<dbReference type="PROSITE" id="PS50931">
    <property type="entry name" value="HTH_LYSR"/>
    <property type="match status" value="1"/>
</dbReference>
<evidence type="ECO:0000256" key="4">
    <source>
        <dbReference type="ARBA" id="ARBA00023163"/>
    </source>
</evidence>
<dbReference type="InterPro" id="IPR050950">
    <property type="entry name" value="HTH-type_LysR_regulators"/>
</dbReference>
<dbReference type="Pfam" id="PF00126">
    <property type="entry name" value="HTH_1"/>
    <property type="match status" value="1"/>
</dbReference>
<keyword evidence="2" id="KW-0805">Transcription regulation</keyword>
<name>A0A158A9E3_9BURK</name>
<evidence type="ECO:0000256" key="3">
    <source>
        <dbReference type="ARBA" id="ARBA00023125"/>
    </source>
</evidence>
<dbReference type="PANTHER" id="PTHR30419">
    <property type="entry name" value="HTH-TYPE TRANSCRIPTIONAL REGULATOR YBHD"/>
    <property type="match status" value="1"/>
</dbReference>
<dbReference type="InterPro" id="IPR036390">
    <property type="entry name" value="WH_DNA-bd_sf"/>
</dbReference>
<gene>
    <name evidence="6" type="ORF">AWB79_02050</name>
</gene>